<dbReference type="EMBL" id="WMBA01000001">
    <property type="protein sequence ID" value="MTD52543.1"/>
    <property type="molecule type" value="Genomic_DNA"/>
</dbReference>
<dbReference type="AlphaFoldDB" id="A0A6N7YUL1"/>
<keyword evidence="1" id="KW-0479">Metal-binding</keyword>
<dbReference type="RefSeq" id="WP_154754794.1">
    <property type="nucleotide sequence ID" value="NZ_WMBA01000001.1"/>
</dbReference>
<dbReference type="GO" id="GO:0046872">
    <property type="term" value="F:metal ion binding"/>
    <property type="evidence" value="ECO:0007669"/>
    <property type="project" value="UniProtKB-KW"/>
</dbReference>
<evidence type="ECO:0000259" key="3">
    <source>
        <dbReference type="Pfam" id="PF01557"/>
    </source>
</evidence>
<dbReference type="SUPFAM" id="SSF56529">
    <property type="entry name" value="FAH"/>
    <property type="match status" value="1"/>
</dbReference>
<dbReference type="PANTHER" id="PTHR11820:SF112">
    <property type="entry name" value="FUMARYLACETOACETATE HYDROLASE FAMILY PROTEIN (AFU_ORTHOLOGUE AFUA_1G02370)-RELATED"/>
    <property type="match status" value="1"/>
</dbReference>
<dbReference type="InterPro" id="IPR011234">
    <property type="entry name" value="Fumarylacetoacetase-like_C"/>
</dbReference>
<dbReference type="GO" id="GO:0016787">
    <property type="term" value="F:hydrolase activity"/>
    <property type="evidence" value="ECO:0007669"/>
    <property type="project" value="UniProtKB-KW"/>
</dbReference>
<protein>
    <submittedName>
        <fullName evidence="4">FAA hydrolase family protein</fullName>
    </submittedName>
</protein>
<dbReference type="PANTHER" id="PTHR11820">
    <property type="entry name" value="ACYLPYRUVASE"/>
    <property type="match status" value="1"/>
</dbReference>
<evidence type="ECO:0000313" key="5">
    <source>
        <dbReference type="Proteomes" id="UP000440096"/>
    </source>
</evidence>
<accession>A0A6N7YUL1</accession>
<evidence type="ECO:0000256" key="1">
    <source>
        <dbReference type="ARBA" id="ARBA00022723"/>
    </source>
</evidence>
<dbReference type="Proteomes" id="UP000440096">
    <property type="component" value="Unassembled WGS sequence"/>
</dbReference>
<evidence type="ECO:0000313" key="4">
    <source>
        <dbReference type="EMBL" id="MTD52543.1"/>
    </source>
</evidence>
<comment type="caution">
    <text evidence="4">The sequence shown here is derived from an EMBL/GenBank/DDBJ whole genome shotgun (WGS) entry which is preliminary data.</text>
</comment>
<proteinExistence type="predicted"/>
<gene>
    <name evidence="4" type="ORF">GKO32_00885</name>
</gene>
<dbReference type="OrthoDB" id="9805307at2"/>
<dbReference type="Pfam" id="PF01557">
    <property type="entry name" value="FAA_hydrolase"/>
    <property type="match status" value="1"/>
</dbReference>
<feature type="domain" description="Fumarylacetoacetase-like C-terminal" evidence="3">
    <location>
        <begin position="76"/>
        <end position="270"/>
    </location>
</feature>
<feature type="region of interest" description="Disordered" evidence="2">
    <location>
        <begin position="278"/>
        <end position="298"/>
    </location>
</feature>
<dbReference type="Gene3D" id="3.90.850.10">
    <property type="entry name" value="Fumarylacetoacetase-like, C-terminal domain"/>
    <property type="match status" value="1"/>
</dbReference>
<keyword evidence="5" id="KW-1185">Reference proteome</keyword>
<dbReference type="InterPro" id="IPR036663">
    <property type="entry name" value="Fumarylacetoacetase_C_sf"/>
</dbReference>
<keyword evidence="4" id="KW-0378">Hydrolase</keyword>
<name>A0A6N7YUL1_9PSEU</name>
<evidence type="ECO:0000256" key="2">
    <source>
        <dbReference type="SAM" id="MobiDB-lite"/>
    </source>
</evidence>
<organism evidence="4 5">
    <name type="scientific">Amycolatopsis pithecellobii</name>
    <dbReference type="NCBI Taxonomy" id="664692"/>
    <lineage>
        <taxon>Bacteria</taxon>
        <taxon>Bacillati</taxon>
        <taxon>Actinomycetota</taxon>
        <taxon>Actinomycetes</taxon>
        <taxon>Pseudonocardiales</taxon>
        <taxon>Pseudonocardiaceae</taxon>
        <taxon>Amycolatopsis</taxon>
    </lineage>
</organism>
<reference evidence="4 5" key="1">
    <citation type="submission" date="2019-11" db="EMBL/GenBank/DDBJ databases">
        <title>Draft genome of Amycolatopsis RM579.</title>
        <authorList>
            <person name="Duangmal K."/>
            <person name="Mingma R."/>
        </authorList>
    </citation>
    <scope>NUCLEOTIDE SEQUENCE [LARGE SCALE GENOMIC DNA]</scope>
    <source>
        <strain evidence="4 5">RM579</strain>
    </source>
</reference>
<sequence>MRLATVRRGGVAVVVALTDGGLRELTGMLPDPRTAVDPFVQLIEIIDELDPDVIAAQPLVEEHVSTFAPLVPRPGKIVAAPVNYHDHQEEMKVAGNVSALGFFLKSPASVLAHGGTVRLPYTDRRFDQEGELAFVIKKRARHIDPGDFLEYIAGYTCLLDITMRGGEDRSTRKSFDTFTPVGPYLVTPEEVGCLDDLTLRCSVNGILRQDADISDLIWGVPRFLSYASSVMTLEPGDIVTTGTPAGVGEIAEGDVIEVSIDRIGTLSVTVSAQGAVECPTEGAKSGPRPPAQVTPVRRRTSASELFNVNTFC</sequence>